<dbReference type="Pfam" id="PF13538">
    <property type="entry name" value="UvrD_C_2"/>
    <property type="match status" value="1"/>
</dbReference>
<name>A0A3P5WDG2_9RHOB</name>
<evidence type="ECO:0000259" key="3">
    <source>
        <dbReference type="Pfam" id="PF13538"/>
    </source>
</evidence>
<dbReference type="CDD" id="cd18809">
    <property type="entry name" value="SF1_C_RecD"/>
    <property type="match status" value="1"/>
</dbReference>
<dbReference type="GO" id="GO:0008854">
    <property type="term" value="F:exodeoxyribonuclease V activity"/>
    <property type="evidence" value="ECO:0007669"/>
    <property type="project" value="UniProtKB-EC"/>
</dbReference>
<evidence type="ECO:0000313" key="5">
    <source>
        <dbReference type="Proteomes" id="UP000277498"/>
    </source>
</evidence>
<proteinExistence type="predicted"/>
<dbReference type="Gene3D" id="3.40.50.300">
    <property type="entry name" value="P-loop containing nucleotide triphosphate hydrolases"/>
    <property type="match status" value="2"/>
</dbReference>
<dbReference type="EC" id="3.1.11.5" evidence="4"/>
<gene>
    <name evidence="4" type="primary">recD</name>
    <name evidence="4" type="ORF">XINFAN_00118</name>
</gene>
<organism evidence="4 5">
    <name type="scientific">Pseudogemmobacter humi</name>
    <dbReference type="NCBI Taxonomy" id="2483812"/>
    <lineage>
        <taxon>Bacteria</taxon>
        <taxon>Pseudomonadati</taxon>
        <taxon>Pseudomonadota</taxon>
        <taxon>Alphaproteobacteria</taxon>
        <taxon>Rhodobacterales</taxon>
        <taxon>Paracoccaceae</taxon>
        <taxon>Pseudogemmobacter</taxon>
    </lineage>
</organism>
<keyword evidence="2" id="KW-0067">ATP-binding</keyword>
<reference evidence="4 5" key="1">
    <citation type="submission" date="2018-11" db="EMBL/GenBank/DDBJ databases">
        <authorList>
            <person name="Criscuolo A."/>
        </authorList>
    </citation>
    <scope>NUCLEOTIDE SEQUENCE [LARGE SCALE GENOMIC DNA]</scope>
    <source>
        <strain evidence="4">ACIP111625</strain>
    </source>
</reference>
<dbReference type="Pfam" id="PF13245">
    <property type="entry name" value="AAA_19"/>
    <property type="match status" value="1"/>
</dbReference>
<dbReference type="EMBL" id="UXAW01000029">
    <property type="protein sequence ID" value="VDC19222.1"/>
    <property type="molecule type" value="Genomic_DNA"/>
</dbReference>
<evidence type="ECO:0000256" key="2">
    <source>
        <dbReference type="ARBA" id="ARBA00022840"/>
    </source>
</evidence>
<dbReference type="InterPro" id="IPR050534">
    <property type="entry name" value="Coronavir_polyprotein_1ab"/>
</dbReference>
<dbReference type="PANTHER" id="PTHR43788:SF6">
    <property type="entry name" value="DNA HELICASE B"/>
    <property type="match status" value="1"/>
</dbReference>
<accession>A0A3P5WDG2</accession>
<dbReference type="Gene3D" id="2.30.30.940">
    <property type="match status" value="1"/>
</dbReference>
<sequence length="1202" mass="135453">MTVHLTARLAWHDDGWNGRVCERPDCNTYCVGGHSYPGDVVARERDLEKEMSQAGKPLTKLCGADLPPCIYSINAFGPDPIRGYSNPPDFFRGGALRTEWDIPEATACVWPYEAMYGDDVYDETGRLDNDRRSANAEAFFAEIEDNKSLIFYYANYSNPFSEEESPRYALIGVSRVKKVGDRLIYDDANEYIRARYAGGMIWARNVSSHYPNEGLRLPYHRYRDDPEMLARIAIFPENPRTCKYGARHLTNDDAIGLLEQFLSAVHELKAIGDESEDWAERERWLLGCIAELWSKRGLYPGLLNVMRFLGADAATAPARTLMEKGQSKEAYRLFFDAVDNGADASSFGLFGKPLQRLSRQWRLKPDSARSLLRDVLPRLDLNLEQIERIVSEETSVREAHGLPVVVIDPVDNPYLLSEGYVGDSTDDTIPWGTIDRGVLPSPDLGGEPLAEMEFDDVRRLRALCVEHLRREPNQTFRAADAVLAEVNARLAKLPEWKGATFTERYFEVDRDVLEESLVLRSEGDRLWLYLAEVYDDERVIEEALTKLSGRADIALARPFDSDNWRAEIRDAKSPLVTKAKAEYEDAVDAQADACAEIFRRPLSVVTGAAGTGKTSVICAVIRAVRQTEGDGAPITVLAPTGKASDRVRAKMHEREIERVATSTVHSFLAKGGWLNNNLTLKRSGGKRAGSGTIVVDEASMLDLVVMASLMRAIDWRQVRRLILVGDPNQLPPIGRGRVFADTIRWLSEKNASSIASLHHNLRQLENTVEGKGTAIMRLADLFIGANARDDGQSTSCAAEELLTKVHKGGDVDADLRVVYWDDPVALSDTLIRAIEKEMEDHTGVALDPAKPFDIWRKAFEWKPEKYQVLTPHRGELHGVEALNEAIQDRVADEVMSRYGLLDGVTLYDKVIQYRNRPQSDPVWAYNFQTRKPERVEVFNGEIGFVQKHNFDKKFSPRLKRFQVKFERKDHLAVGYGSELSASGGFESVEDNLELAYAISVHKAQGSEFNHSYVVVPRSKGRSLSSELVYTALTRARQHCTLLVQGDVSTLLSARRPENAQTGLINSSLFDGFFRAVSDELINRKGWYEEGRIHEALSSDMVRSKSELVIANLLHERDVPFSYEVLLRAPDGTMYLPDFTINWQGETWYWEHWGMMSSDSYQEHRARKIAWYDKHFPGRLIETFEGPQLSQHAAGAIAKHFAA</sequence>
<keyword evidence="4" id="KW-0378">Hydrolase</keyword>
<dbReference type="CDD" id="cd17933">
    <property type="entry name" value="DEXSc_RecD-like"/>
    <property type="match status" value="1"/>
</dbReference>
<dbReference type="InterPro" id="IPR027785">
    <property type="entry name" value="UvrD-like_helicase_C"/>
</dbReference>
<dbReference type="OrthoDB" id="1826980at2"/>
<dbReference type="InterPro" id="IPR027417">
    <property type="entry name" value="P-loop_NTPase"/>
</dbReference>
<feature type="domain" description="UvrD-like helicase C-terminal" evidence="3">
    <location>
        <begin position="994"/>
        <end position="1041"/>
    </location>
</feature>
<dbReference type="Proteomes" id="UP000277498">
    <property type="component" value="Unassembled WGS sequence"/>
</dbReference>
<evidence type="ECO:0000313" key="4">
    <source>
        <dbReference type="EMBL" id="VDC19222.1"/>
    </source>
</evidence>
<dbReference type="RefSeq" id="WP_124084637.1">
    <property type="nucleotide sequence ID" value="NZ_UXAW01000029.1"/>
</dbReference>
<keyword evidence="1" id="KW-0547">Nucleotide-binding</keyword>
<dbReference type="AlphaFoldDB" id="A0A3P5WDG2"/>
<dbReference type="PANTHER" id="PTHR43788">
    <property type="entry name" value="DNA2/NAM7 HELICASE FAMILY MEMBER"/>
    <property type="match status" value="1"/>
</dbReference>
<evidence type="ECO:0000256" key="1">
    <source>
        <dbReference type="ARBA" id="ARBA00022741"/>
    </source>
</evidence>
<dbReference type="GO" id="GO:0003678">
    <property type="term" value="F:DNA helicase activity"/>
    <property type="evidence" value="ECO:0007669"/>
    <property type="project" value="UniProtKB-ARBA"/>
</dbReference>
<keyword evidence="5" id="KW-1185">Reference proteome</keyword>
<dbReference type="Gene3D" id="3.40.91.30">
    <property type="match status" value="1"/>
</dbReference>
<dbReference type="GO" id="GO:0005524">
    <property type="term" value="F:ATP binding"/>
    <property type="evidence" value="ECO:0007669"/>
    <property type="project" value="UniProtKB-KW"/>
</dbReference>
<dbReference type="SUPFAM" id="SSF52540">
    <property type="entry name" value="P-loop containing nucleoside triphosphate hydrolases"/>
    <property type="match status" value="1"/>
</dbReference>
<protein>
    <submittedName>
        <fullName evidence="4">RecBCD enzyme subunit RecD</fullName>
        <ecNumber evidence="4">3.1.11.5</ecNumber>
    </submittedName>
</protein>